<dbReference type="InParanoid" id="G5B8V1"/>
<evidence type="ECO:0000313" key="2">
    <source>
        <dbReference type="EMBL" id="EHB05712.1"/>
    </source>
</evidence>
<feature type="compositionally biased region" description="Basic and acidic residues" evidence="1">
    <location>
        <begin position="240"/>
        <end position="270"/>
    </location>
</feature>
<feature type="compositionally biased region" description="Low complexity" evidence="1">
    <location>
        <begin position="156"/>
        <end position="169"/>
    </location>
</feature>
<organism evidence="2 3">
    <name type="scientific">Heterocephalus glaber</name>
    <name type="common">Naked mole rat</name>
    <dbReference type="NCBI Taxonomy" id="10181"/>
    <lineage>
        <taxon>Eukaryota</taxon>
        <taxon>Metazoa</taxon>
        <taxon>Chordata</taxon>
        <taxon>Craniata</taxon>
        <taxon>Vertebrata</taxon>
        <taxon>Euteleostomi</taxon>
        <taxon>Mammalia</taxon>
        <taxon>Eutheria</taxon>
        <taxon>Euarchontoglires</taxon>
        <taxon>Glires</taxon>
        <taxon>Rodentia</taxon>
        <taxon>Hystricomorpha</taxon>
        <taxon>Bathyergidae</taxon>
        <taxon>Heterocephalus</taxon>
    </lineage>
</organism>
<feature type="compositionally biased region" description="Basic and acidic residues" evidence="1">
    <location>
        <begin position="294"/>
        <end position="359"/>
    </location>
</feature>
<feature type="compositionally biased region" description="Basic and acidic residues" evidence="1">
    <location>
        <begin position="200"/>
        <end position="233"/>
    </location>
</feature>
<proteinExistence type="predicted"/>
<accession>G5B8V1</accession>
<dbReference type="Proteomes" id="UP000006813">
    <property type="component" value="Unassembled WGS sequence"/>
</dbReference>
<feature type="compositionally biased region" description="Basic and acidic residues" evidence="1">
    <location>
        <begin position="375"/>
        <end position="388"/>
    </location>
</feature>
<feature type="compositionally biased region" description="Polar residues" evidence="1">
    <location>
        <begin position="389"/>
        <end position="403"/>
    </location>
</feature>
<feature type="compositionally biased region" description="Basic residues" evidence="1">
    <location>
        <begin position="1"/>
        <end position="10"/>
    </location>
</feature>
<dbReference type="AlphaFoldDB" id="G5B8V1"/>
<evidence type="ECO:0000256" key="1">
    <source>
        <dbReference type="SAM" id="MobiDB-lite"/>
    </source>
</evidence>
<feature type="compositionally biased region" description="Basic and acidic residues" evidence="1">
    <location>
        <begin position="177"/>
        <end position="189"/>
    </location>
</feature>
<feature type="compositionally biased region" description="Polar residues" evidence="1">
    <location>
        <begin position="463"/>
        <end position="472"/>
    </location>
</feature>
<feature type="compositionally biased region" description="Low complexity" evidence="1">
    <location>
        <begin position="532"/>
        <end position="556"/>
    </location>
</feature>
<dbReference type="EMBL" id="JH169012">
    <property type="protein sequence ID" value="EHB05712.1"/>
    <property type="molecule type" value="Genomic_DNA"/>
</dbReference>
<protein>
    <submittedName>
        <fullName evidence="2">Retinoblastoma-binding protein 6</fullName>
    </submittedName>
</protein>
<feature type="compositionally biased region" description="Basic and acidic residues" evidence="1">
    <location>
        <begin position="101"/>
        <end position="117"/>
    </location>
</feature>
<name>G5B8V1_HETGA</name>
<feature type="region of interest" description="Disordered" evidence="1">
    <location>
        <begin position="1"/>
        <end position="427"/>
    </location>
</feature>
<feature type="compositionally biased region" description="Acidic residues" evidence="1">
    <location>
        <begin position="479"/>
        <end position="491"/>
    </location>
</feature>
<feature type="compositionally biased region" description="Basic residues" evidence="1">
    <location>
        <begin position="118"/>
        <end position="127"/>
    </location>
</feature>
<gene>
    <name evidence="2" type="ORF">GW7_15246</name>
</gene>
<evidence type="ECO:0000313" key="3">
    <source>
        <dbReference type="Proteomes" id="UP000006813"/>
    </source>
</evidence>
<feature type="region of interest" description="Disordered" evidence="1">
    <location>
        <begin position="444"/>
        <end position="504"/>
    </location>
</feature>
<dbReference type="STRING" id="10181.G5B8V1"/>
<reference evidence="2 3" key="1">
    <citation type="journal article" date="2011" name="Nature">
        <title>Genome sequencing reveals insights into physiology and longevity of the naked mole rat.</title>
        <authorList>
            <person name="Kim E.B."/>
            <person name="Fang X."/>
            <person name="Fushan A.A."/>
            <person name="Huang Z."/>
            <person name="Lobanov A.V."/>
            <person name="Han L."/>
            <person name="Marino S.M."/>
            <person name="Sun X."/>
            <person name="Turanov A.A."/>
            <person name="Yang P."/>
            <person name="Yim S.H."/>
            <person name="Zhao X."/>
            <person name="Kasaikina M.V."/>
            <person name="Stoletzki N."/>
            <person name="Peng C."/>
            <person name="Polak P."/>
            <person name="Xiong Z."/>
            <person name="Kiezun A."/>
            <person name="Zhu Y."/>
            <person name="Chen Y."/>
            <person name="Kryukov G.V."/>
            <person name="Zhang Q."/>
            <person name="Peshkin L."/>
            <person name="Yang L."/>
            <person name="Bronson R.T."/>
            <person name="Buffenstein R."/>
            <person name="Wang B."/>
            <person name="Han C."/>
            <person name="Li Q."/>
            <person name="Chen L."/>
            <person name="Zhao W."/>
            <person name="Sunyaev S.R."/>
            <person name="Park T.J."/>
            <person name="Zhang G."/>
            <person name="Wang J."/>
            <person name="Gladyshev V.N."/>
        </authorList>
    </citation>
    <scope>NUCLEOTIDE SEQUENCE [LARGE SCALE GENOMIC DNA]</scope>
</reference>
<feature type="region of interest" description="Disordered" evidence="1">
    <location>
        <begin position="519"/>
        <end position="556"/>
    </location>
</feature>
<feature type="compositionally biased region" description="Acidic residues" evidence="1">
    <location>
        <begin position="19"/>
        <end position="59"/>
    </location>
</feature>
<sequence length="556" mass="62275">MSQNKNKKQKKEREREREKEEEEEEEGEGEGEEGEGEGEEGEGEEEEEEGEEEEGEEEEGGGRKGGGRQAGLCTPYQGPESRGRHRITPLQTGSHLVPRYKHAEDTRPPDKGTESRCSRPKAKRKGLLGHLLSRCSRPRGRRFQATIPPTDPSPQARAFGLPSLLLLAAPVPPHPAQRRDDATPVRDEPTDAESITFKSVSEKDKREKDKPKTKGDKTKQKNDRYAVSKKENVVKPAKGPQEKPDGECERSPQSELPLKKAKEETPKTDPAKSSPSSQKDEKIIGTLRKAHSKSGKEHPETKPVKEEKTKKDYSKDVKSEKLTNKEEKAKKSKEKNKPLDSKGEKRKRKTEEKGGDKDFVSSSMQISKLEVPQSKWDKDDFKSEEDIKSTQPIASVEKSSSVIKNVATKPPNTVKYTEKESEPAEKIQKLTKEVSHEIMQHEIEKEQIAGQIDKNAPKPKPQLSYSSRPSSDLTRETDEAAFEPDYNESDNESNVSMKEEETSENICKVLKDKMVEKAKESLDTPAVEQVSIRRSQSQSSPSISPSRSHSPSGSQT</sequence>
<feature type="compositionally biased region" description="Basic and acidic residues" evidence="1">
    <location>
        <begin position="416"/>
        <end position="427"/>
    </location>
</feature>